<dbReference type="InterPro" id="IPR011990">
    <property type="entry name" value="TPR-like_helical_dom_sf"/>
</dbReference>
<dbReference type="SMART" id="SM00028">
    <property type="entry name" value="TPR"/>
    <property type="match status" value="2"/>
</dbReference>
<accession>A0ABV7W5Z5</accession>
<organism evidence="3 4">
    <name type="scientific">Hydrogenophaga luteola</name>
    <dbReference type="NCBI Taxonomy" id="1591122"/>
    <lineage>
        <taxon>Bacteria</taxon>
        <taxon>Pseudomonadati</taxon>
        <taxon>Pseudomonadota</taxon>
        <taxon>Betaproteobacteria</taxon>
        <taxon>Burkholderiales</taxon>
        <taxon>Comamonadaceae</taxon>
        <taxon>Hydrogenophaga</taxon>
    </lineage>
</organism>
<dbReference type="SUPFAM" id="SSF48452">
    <property type="entry name" value="TPR-like"/>
    <property type="match status" value="1"/>
</dbReference>
<comment type="caution">
    <text evidence="3">The sequence shown here is derived from an EMBL/GenBank/DDBJ whole genome shotgun (WGS) entry which is preliminary data.</text>
</comment>
<protein>
    <submittedName>
        <fullName evidence="3">Tetratricopeptide repeat protein</fullName>
    </submittedName>
</protein>
<sequence>MTRHRWPLATVVALALLPASASAMDTPSNMGPEATSDSAAPADPLRSARDAIAAQQWSKALDLLKAQLPSLSRNADLHNLLGFAYRKQARPDLEKAFEHYRLALDIDPGHRGAHEYIGEAYLMKKQPAKAREHLQALQRLCGGTACEEYQDLAKALAAYRD</sequence>
<dbReference type="Gene3D" id="1.25.40.10">
    <property type="entry name" value="Tetratricopeptide repeat domain"/>
    <property type="match status" value="1"/>
</dbReference>
<feature type="signal peptide" evidence="2">
    <location>
        <begin position="1"/>
        <end position="23"/>
    </location>
</feature>
<proteinExistence type="predicted"/>
<dbReference type="EMBL" id="JBHRXX010000006">
    <property type="protein sequence ID" value="MFC3684814.1"/>
    <property type="molecule type" value="Genomic_DNA"/>
</dbReference>
<keyword evidence="2" id="KW-0732">Signal</keyword>
<feature type="chain" id="PRO_5045219616" evidence="2">
    <location>
        <begin position="24"/>
        <end position="161"/>
    </location>
</feature>
<dbReference type="Proteomes" id="UP001595729">
    <property type="component" value="Unassembled WGS sequence"/>
</dbReference>
<evidence type="ECO:0000313" key="3">
    <source>
        <dbReference type="EMBL" id="MFC3684814.1"/>
    </source>
</evidence>
<evidence type="ECO:0000256" key="2">
    <source>
        <dbReference type="SAM" id="SignalP"/>
    </source>
</evidence>
<gene>
    <name evidence="3" type="ORF">ACFOPI_14520</name>
</gene>
<dbReference type="InterPro" id="IPR019734">
    <property type="entry name" value="TPR_rpt"/>
</dbReference>
<reference evidence="4" key="1">
    <citation type="journal article" date="2019" name="Int. J. Syst. Evol. Microbiol.">
        <title>The Global Catalogue of Microorganisms (GCM) 10K type strain sequencing project: providing services to taxonomists for standard genome sequencing and annotation.</title>
        <authorList>
            <consortium name="The Broad Institute Genomics Platform"/>
            <consortium name="The Broad Institute Genome Sequencing Center for Infectious Disease"/>
            <person name="Wu L."/>
            <person name="Ma J."/>
        </authorList>
    </citation>
    <scope>NUCLEOTIDE SEQUENCE [LARGE SCALE GENOMIC DNA]</scope>
    <source>
        <strain evidence="4">KCTC 42501</strain>
    </source>
</reference>
<evidence type="ECO:0000313" key="4">
    <source>
        <dbReference type="Proteomes" id="UP001595729"/>
    </source>
</evidence>
<dbReference type="RefSeq" id="WP_382175054.1">
    <property type="nucleotide sequence ID" value="NZ_JBHRXX010000006.1"/>
</dbReference>
<keyword evidence="4" id="KW-1185">Reference proteome</keyword>
<feature type="region of interest" description="Disordered" evidence="1">
    <location>
        <begin position="24"/>
        <end position="45"/>
    </location>
</feature>
<name>A0ABV7W5Z5_9BURK</name>
<evidence type="ECO:0000256" key="1">
    <source>
        <dbReference type="SAM" id="MobiDB-lite"/>
    </source>
</evidence>